<accession>A0ABU4ETF5</accession>
<evidence type="ECO:0000313" key="1">
    <source>
        <dbReference type="EMBL" id="MDV7134520.1"/>
    </source>
</evidence>
<gene>
    <name evidence="1" type="ORF">R4198_12510</name>
</gene>
<dbReference type="RefSeq" id="WP_317713265.1">
    <property type="nucleotide sequence ID" value="NZ_JAWLUM010000002.1"/>
</dbReference>
<keyword evidence="2" id="KW-1185">Reference proteome</keyword>
<protein>
    <recommendedName>
        <fullName evidence="3">Bacteriocin resistance YdeI/OmpD-like protein</fullName>
    </recommendedName>
</protein>
<organism evidence="1 2">
    <name type="scientific">Williamsia marianensis</name>
    <dbReference type="NCBI Taxonomy" id="85044"/>
    <lineage>
        <taxon>Bacteria</taxon>
        <taxon>Bacillati</taxon>
        <taxon>Actinomycetota</taxon>
        <taxon>Actinomycetes</taxon>
        <taxon>Mycobacteriales</taxon>
        <taxon>Nocardiaceae</taxon>
        <taxon>Williamsia</taxon>
    </lineage>
</organism>
<comment type="caution">
    <text evidence="1">The sequence shown here is derived from an EMBL/GenBank/DDBJ whole genome shotgun (WGS) entry which is preliminary data.</text>
</comment>
<proteinExistence type="predicted"/>
<evidence type="ECO:0008006" key="3">
    <source>
        <dbReference type="Google" id="ProtNLM"/>
    </source>
</evidence>
<reference evidence="1 2" key="1">
    <citation type="submission" date="2023-10" db="EMBL/GenBank/DDBJ databases">
        <title>Development of a sustainable strategy for remediation of hydrocarbon-contaminated territories based on the waste exchange concept.</title>
        <authorList>
            <person name="Krivoruchko A."/>
        </authorList>
    </citation>
    <scope>NUCLEOTIDE SEQUENCE [LARGE SCALE GENOMIC DNA]</scope>
    <source>
        <strain evidence="1 2">IEGM 1236</strain>
    </source>
</reference>
<evidence type="ECO:0000313" key="2">
    <source>
        <dbReference type="Proteomes" id="UP001185792"/>
    </source>
</evidence>
<sequence length="193" mass="21199">MSARIPPEIETAVVAKLYKDAELLGWTTMTPQQHSRQYGKWVGDAAVGGKLTEYLSTSAARVWIKDGPMKEYSRAASGVGKYASLIDGTNDVQARIIRKALGAEWVPVSDSLRVKPLRLLARKGEDEAIVTWAPATALKHMVWAALTASAEGDPRQWTVCVTETFIKPTPVNEKHAHARLAKRCGLRLVHVTI</sequence>
<name>A0ABU4ETF5_WILMA</name>
<dbReference type="Proteomes" id="UP001185792">
    <property type="component" value="Unassembled WGS sequence"/>
</dbReference>
<dbReference type="EMBL" id="JAWLUM010000002">
    <property type="protein sequence ID" value="MDV7134520.1"/>
    <property type="molecule type" value="Genomic_DNA"/>
</dbReference>